<protein>
    <submittedName>
        <fullName evidence="1">Uncharacterized protein</fullName>
    </submittedName>
</protein>
<name>A0A1Y2L4G8_9PROT</name>
<evidence type="ECO:0000313" key="2">
    <source>
        <dbReference type="Proteomes" id="UP000193391"/>
    </source>
</evidence>
<comment type="caution">
    <text evidence="1">The sequence shown here is derived from an EMBL/GenBank/DDBJ whole genome shotgun (WGS) entry which is preliminary data.</text>
</comment>
<organism evidence="1 2">
    <name type="scientific">Thalassospira mesophila</name>
    <dbReference type="NCBI Taxonomy" id="1293891"/>
    <lineage>
        <taxon>Bacteria</taxon>
        <taxon>Pseudomonadati</taxon>
        <taxon>Pseudomonadota</taxon>
        <taxon>Alphaproteobacteria</taxon>
        <taxon>Rhodospirillales</taxon>
        <taxon>Thalassospiraceae</taxon>
        <taxon>Thalassospira</taxon>
    </lineage>
</organism>
<accession>A0A1Y2L4G8</accession>
<reference evidence="1 2" key="1">
    <citation type="submission" date="2014-03" db="EMBL/GenBank/DDBJ databases">
        <title>The draft genome sequence of Thalassospira mesophila JCM 18969.</title>
        <authorList>
            <person name="Lai Q."/>
            <person name="Shao Z."/>
        </authorList>
    </citation>
    <scope>NUCLEOTIDE SEQUENCE [LARGE SCALE GENOMIC DNA]</scope>
    <source>
        <strain evidence="1 2">JCM 18969</strain>
    </source>
</reference>
<proteinExistence type="predicted"/>
<sequence>MAGSVIQAPTPFWQEPLPPCASDTVSLASFGRHGIPCLACPKMPRLPFLARHWHGASLKLPYYGVIGWAEISSLSLLRQPTGKKP</sequence>
<dbReference type="Proteomes" id="UP000193391">
    <property type="component" value="Unassembled WGS sequence"/>
</dbReference>
<dbReference type="EMBL" id="JFKA01000001">
    <property type="protein sequence ID" value="OSQ40717.1"/>
    <property type="molecule type" value="Genomic_DNA"/>
</dbReference>
<gene>
    <name evidence="1" type="ORF">TMES_03110</name>
</gene>
<keyword evidence="2" id="KW-1185">Reference proteome</keyword>
<evidence type="ECO:0000313" key="1">
    <source>
        <dbReference type="EMBL" id="OSQ40717.1"/>
    </source>
</evidence>
<dbReference type="AlphaFoldDB" id="A0A1Y2L4G8"/>